<dbReference type="EMBL" id="JAXOVC010000004">
    <property type="protein sequence ID" value="KAK4503078.1"/>
    <property type="molecule type" value="Genomic_DNA"/>
</dbReference>
<feature type="region of interest" description="Disordered" evidence="8">
    <location>
        <begin position="32"/>
        <end position="113"/>
    </location>
</feature>
<dbReference type="InterPro" id="IPR014001">
    <property type="entry name" value="Helicase_ATP-bd"/>
</dbReference>
<dbReference type="Gene3D" id="3.40.50.300">
    <property type="entry name" value="P-loop containing nucleotide triphosphate hydrolases"/>
    <property type="match status" value="2"/>
</dbReference>
<evidence type="ECO:0000259" key="9">
    <source>
        <dbReference type="PROSITE" id="PS51192"/>
    </source>
</evidence>
<keyword evidence="12" id="KW-1185">Reference proteome</keyword>
<gene>
    <name evidence="11" type="ORF">PRZ48_006505</name>
</gene>
<feature type="domain" description="Helicase C-terminal" evidence="10">
    <location>
        <begin position="443"/>
        <end position="621"/>
    </location>
</feature>
<dbReference type="InterPro" id="IPR011545">
    <property type="entry name" value="DEAD/DEAH_box_helicase_dom"/>
</dbReference>
<accession>A0ABR0EQI3</accession>
<feature type="compositionally biased region" description="Polar residues" evidence="8">
    <location>
        <begin position="72"/>
        <end position="90"/>
    </location>
</feature>
<keyword evidence="6" id="KW-0694">RNA-binding</keyword>
<dbReference type="PROSITE" id="PS51192">
    <property type="entry name" value="HELICASE_ATP_BIND_1"/>
    <property type="match status" value="1"/>
</dbReference>
<name>A0ABR0EQI3_ZASCE</name>
<reference evidence="11 12" key="1">
    <citation type="journal article" date="2023" name="G3 (Bethesda)">
        <title>A chromosome-level genome assembly of Zasmidium syzygii isolated from banana leaves.</title>
        <authorList>
            <person name="van Westerhoven A.C."/>
            <person name="Mehrabi R."/>
            <person name="Talebi R."/>
            <person name="Steentjes M.B.F."/>
            <person name="Corcolon B."/>
            <person name="Chong P.A."/>
            <person name="Kema G.H.J."/>
            <person name="Seidl M.F."/>
        </authorList>
    </citation>
    <scope>NUCLEOTIDE SEQUENCE [LARGE SCALE GENOMIC DNA]</scope>
    <source>
        <strain evidence="11 12">P124</strain>
    </source>
</reference>
<dbReference type="InterPro" id="IPR001650">
    <property type="entry name" value="Helicase_C-like"/>
</dbReference>
<dbReference type="Pfam" id="PF00271">
    <property type="entry name" value="Helicase_C"/>
    <property type="match status" value="1"/>
</dbReference>
<dbReference type="PROSITE" id="PS51194">
    <property type="entry name" value="HELICASE_CTER"/>
    <property type="match status" value="1"/>
</dbReference>
<dbReference type="EC" id="3.6.4.13" evidence="1"/>
<dbReference type="Proteomes" id="UP001305779">
    <property type="component" value="Unassembled WGS sequence"/>
</dbReference>
<evidence type="ECO:0000256" key="7">
    <source>
        <dbReference type="ARBA" id="ARBA00047984"/>
    </source>
</evidence>
<organism evidence="11 12">
    <name type="scientific">Zasmidium cellare</name>
    <name type="common">Wine cellar mold</name>
    <name type="synonym">Racodium cellare</name>
    <dbReference type="NCBI Taxonomy" id="395010"/>
    <lineage>
        <taxon>Eukaryota</taxon>
        <taxon>Fungi</taxon>
        <taxon>Dikarya</taxon>
        <taxon>Ascomycota</taxon>
        <taxon>Pezizomycotina</taxon>
        <taxon>Dothideomycetes</taxon>
        <taxon>Dothideomycetidae</taxon>
        <taxon>Mycosphaerellales</taxon>
        <taxon>Mycosphaerellaceae</taxon>
        <taxon>Zasmidium</taxon>
    </lineage>
</organism>
<comment type="catalytic activity">
    <reaction evidence="7">
        <text>ATP + H2O = ADP + phosphate + H(+)</text>
        <dbReference type="Rhea" id="RHEA:13065"/>
        <dbReference type="ChEBI" id="CHEBI:15377"/>
        <dbReference type="ChEBI" id="CHEBI:15378"/>
        <dbReference type="ChEBI" id="CHEBI:30616"/>
        <dbReference type="ChEBI" id="CHEBI:43474"/>
        <dbReference type="ChEBI" id="CHEBI:456216"/>
        <dbReference type="EC" id="3.6.4.13"/>
    </reaction>
</comment>
<dbReference type="InterPro" id="IPR027417">
    <property type="entry name" value="P-loop_NTPase"/>
</dbReference>
<sequence length="621" mass="68917">MLRLSSSRCPHWDGSALARAFNLPWQPSRTAATLQKRRPSRMVLSERVAQGAPKTAPTGKPRRTRNSPFAGMNTTEVPKSLQFSKSNLSSAERRRQSKPRVGKKDEKPKDPMRALKMQRRLANVSYEKRTRVKQEIMDWDSFDEFDLLPVIKESIETQALAGLAEVSPTPIQRLAIPTLLEMPDGKRRKKGKAMMEPNKEMKQFLLAAETGSGKTLAYVLPILDAIKRAEVVDAREEAIQAAEAEERKRARGQLYELDSPVDEHSKAGRPRAIILLPTSELVAQVGALIKSLAHSVKFRSAMISAAFSGTVIRNRLFAPSGVDIVIATPHLISSITESDPNILSKVSHLVIDEADSLLDRSFSPITSSIIDRASPSLKQLIFCSATIPRSMDSYLNKRYPETKRLATPNLHAIPRRVQLSVVDIDKVPYQGNRDLACAQTIWDIGKEAAEAGEDRQKKIVVFVNEREKSTELAEYLRSKGIDANALSRDSDDRKQAEVLASFTGAAVTTPSKPAKEPKSSYNPAISAGDLAESPFKPTPRKLENTKVLVMTDIGSRGIDTLLLKHVILYDVPHTSIDFIHRLGRVGRMGRRGRGIVLVGKHDRKDVVKEIREGMFKGQALI</sequence>
<dbReference type="SMART" id="SM00487">
    <property type="entry name" value="DEXDc"/>
    <property type="match status" value="1"/>
</dbReference>
<dbReference type="SMART" id="SM00490">
    <property type="entry name" value="HELICc"/>
    <property type="match status" value="1"/>
</dbReference>
<feature type="region of interest" description="Disordered" evidence="8">
    <location>
        <begin position="506"/>
        <end position="536"/>
    </location>
</feature>
<evidence type="ECO:0000259" key="10">
    <source>
        <dbReference type="PROSITE" id="PS51194"/>
    </source>
</evidence>
<dbReference type="SUPFAM" id="SSF52540">
    <property type="entry name" value="P-loop containing nucleoside triphosphate hydrolases"/>
    <property type="match status" value="1"/>
</dbReference>
<keyword evidence="4" id="KW-0347">Helicase</keyword>
<evidence type="ECO:0000256" key="2">
    <source>
        <dbReference type="ARBA" id="ARBA00022741"/>
    </source>
</evidence>
<protein>
    <recommendedName>
        <fullName evidence="1">RNA helicase</fullName>
        <ecNumber evidence="1">3.6.4.13</ecNumber>
    </recommendedName>
</protein>
<feature type="domain" description="Helicase ATP-binding" evidence="9">
    <location>
        <begin position="195"/>
        <end position="405"/>
    </location>
</feature>
<keyword evidence="3" id="KW-0378">Hydrolase</keyword>
<evidence type="ECO:0000256" key="3">
    <source>
        <dbReference type="ARBA" id="ARBA00022801"/>
    </source>
</evidence>
<feature type="compositionally biased region" description="Basic and acidic residues" evidence="8">
    <location>
        <begin position="102"/>
        <end position="113"/>
    </location>
</feature>
<evidence type="ECO:0000256" key="4">
    <source>
        <dbReference type="ARBA" id="ARBA00022806"/>
    </source>
</evidence>
<evidence type="ECO:0000256" key="1">
    <source>
        <dbReference type="ARBA" id="ARBA00012552"/>
    </source>
</evidence>
<comment type="caution">
    <text evidence="11">The sequence shown here is derived from an EMBL/GenBank/DDBJ whole genome shotgun (WGS) entry which is preliminary data.</text>
</comment>
<proteinExistence type="predicted"/>
<dbReference type="Pfam" id="PF00270">
    <property type="entry name" value="DEAD"/>
    <property type="match status" value="1"/>
</dbReference>
<keyword evidence="2" id="KW-0547">Nucleotide-binding</keyword>
<evidence type="ECO:0000256" key="5">
    <source>
        <dbReference type="ARBA" id="ARBA00022840"/>
    </source>
</evidence>
<evidence type="ECO:0000313" key="11">
    <source>
        <dbReference type="EMBL" id="KAK4503078.1"/>
    </source>
</evidence>
<keyword evidence="5" id="KW-0067">ATP-binding</keyword>
<evidence type="ECO:0000256" key="6">
    <source>
        <dbReference type="ARBA" id="ARBA00022884"/>
    </source>
</evidence>
<dbReference type="PANTHER" id="PTHR47960">
    <property type="entry name" value="DEAD-BOX ATP-DEPENDENT RNA HELICASE 50"/>
    <property type="match status" value="1"/>
</dbReference>
<evidence type="ECO:0000256" key="8">
    <source>
        <dbReference type="SAM" id="MobiDB-lite"/>
    </source>
</evidence>
<evidence type="ECO:0000313" key="12">
    <source>
        <dbReference type="Proteomes" id="UP001305779"/>
    </source>
</evidence>